<dbReference type="InterPro" id="IPR036196">
    <property type="entry name" value="Ptyr_pPase_sf"/>
</dbReference>
<evidence type="ECO:0000313" key="7">
    <source>
        <dbReference type="EMBL" id="UOQ43847.1"/>
    </source>
</evidence>
<accession>A0ABY4EK12</accession>
<reference evidence="7 8" key="1">
    <citation type="submission" date="2022-04" db="EMBL/GenBank/DDBJ databases">
        <title>Halobacillus sp. isolated from saltern.</title>
        <authorList>
            <person name="Won M."/>
            <person name="Lee C.-M."/>
            <person name="Woen H.-Y."/>
            <person name="Kwon S.-W."/>
        </authorList>
    </citation>
    <scope>NUCLEOTIDE SEQUENCE [LARGE SCALE GENOMIC DNA]</scope>
    <source>
        <strain evidence="7 8">SSBR10-3</strain>
    </source>
</reference>
<keyword evidence="3" id="KW-0378">Hydrolase</keyword>
<dbReference type="PANTHER" id="PTHR11717">
    <property type="entry name" value="LOW MOLECULAR WEIGHT PROTEIN TYROSINE PHOSPHATASE"/>
    <property type="match status" value="1"/>
</dbReference>
<evidence type="ECO:0000256" key="2">
    <source>
        <dbReference type="ARBA" id="ARBA00013064"/>
    </source>
</evidence>
<keyword evidence="8" id="KW-1185">Reference proteome</keyword>
<evidence type="ECO:0000256" key="1">
    <source>
        <dbReference type="ARBA" id="ARBA00011063"/>
    </source>
</evidence>
<evidence type="ECO:0000256" key="5">
    <source>
        <dbReference type="ARBA" id="ARBA00051722"/>
    </source>
</evidence>
<evidence type="ECO:0000256" key="3">
    <source>
        <dbReference type="ARBA" id="ARBA00022801"/>
    </source>
</evidence>
<keyword evidence="4" id="KW-0904">Protein phosphatase</keyword>
<sequence length="154" mass="17616">MKRLLFICLGNICRSPMAEAIFRKMIIDEGLEDKISVDSAGIGHWHTGSEPHEGTRKILDEHSIPYDGMTARQVTTEDWDQFDYLIPMDNKNLSDLKSIRVKNGVVVKKLMDYVETEEEEVPDPYFTGNFDYVFKLVEEGCANLLTAVKKDLNQ</sequence>
<dbReference type="Pfam" id="PF01451">
    <property type="entry name" value="LMWPc"/>
    <property type="match status" value="1"/>
</dbReference>
<evidence type="ECO:0000259" key="6">
    <source>
        <dbReference type="SMART" id="SM00226"/>
    </source>
</evidence>
<dbReference type="InterPro" id="IPR050438">
    <property type="entry name" value="LMW_PTPase"/>
</dbReference>
<protein>
    <recommendedName>
        <fullName evidence="2">protein-tyrosine-phosphatase</fullName>
        <ecNumber evidence="2">3.1.3.48</ecNumber>
    </recommendedName>
</protein>
<dbReference type="Gene3D" id="3.40.50.2300">
    <property type="match status" value="1"/>
</dbReference>
<dbReference type="EC" id="3.1.3.48" evidence="2"/>
<dbReference type="PRINTS" id="PR00719">
    <property type="entry name" value="LMWPTPASE"/>
</dbReference>
<feature type="domain" description="Phosphotyrosine protein phosphatase I" evidence="6">
    <location>
        <begin position="2"/>
        <end position="147"/>
    </location>
</feature>
<dbReference type="InterPro" id="IPR023485">
    <property type="entry name" value="Ptyr_pPase"/>
</dbReference>
<comment type="similarity">
    <text evidence="1">Belongs to the low molecular weight phosphotyrosine protein phosphatase family.</text>
</comment>
<dbReference type="EMBL" id="CP095073">
    <property type="protein sequence ID" value="UOQ43847.1"/>
    <property type="molecule type" value="Genomic_DNA"/>
</dbReference>
<organism evidence="7 8">
    <name type="scientific">Halobacillus salinarum</name>
    <dbReference type="NCBI Taxonomy" id="2932257"/>
    <lineage>
        <taxon>Bacteria</taxon>
        <taxon>Bacillati</taxon>
        <taxon>Bacillota</taxon>
        <taxon>Bacilli</taxon>
        <taxon>Bacillales</taxon>
        <taxon>Bacillaceae</taxon>
        <taxon>Halobacillus</taxon>
    </lineage>
</organism>
<comment type="catalytic activity">
    <reaction evidence="5">
        <text>O-phospho-L-tyrosyl-[protein] + H2O = L-tyrosyl-[protein] + phosphate</text>
        <dbReference type="Rhea" id="RHEA:10684"/>
        <dbReference type="Rhea" id="RHEA-COMP:10136"/>
        <dbReference type="Rhea" id="RHEA-COMP:20101"/>
        <dbReference type="ChEBI" id="CHEBI:15377"/>
        <dbReference type="ChEBI" id="CHEBI:43474"/>
        <dbReference type="ChEBI" id="CHEBI:46858"/>
        <dbReference type="ChEBI" id="CHEBI:61978"/>
        <dbReference type="EC" id="3.1.3.48"/>
    </reaction>
</comment>
<dbReference type="InterPro" id="IPR017867">
    <property type="entry name" value="Tyr_phospatase_low_mol_wt"/>
</dbReference>
<dbReference type="SMART" id="SM00226">
    <property type="entry name" value="LMWPc"/>
    <property type="match status" value="1"/>
</dbReference>
<evidence type="ECO:0000313" key="8">
    <source>
        <dbReference type="Proteomes" id="UP000831787"/>
    </source>
</evidence>
<dbReference type="RefSeq" id="WP_244709339.1">
    <property type="nucleotide sequence ID" value="NZ_CP095073.1"/>
</dbReference>
<name>A0ABY4EK12_9BACI</name>
<gene>
    <name evidence="7" type="ORF">MUN89_18515</name>
</gene>
<dbReference type="SUPFAM" id="SSF52788">
    <property type="entry name" value="Phosphotyrosine protein phosphatases I"/>
    <property type="match status" value="1"/>
</dbReference>
<proteinExistence type="inferred from homology"/>
<evidence type="ECO:0000256" key="4">
    <source>
        <dbReference type="ARBA" id="ARBA00022912"/>
    </source>
</evidence>
<dbReference type="CDD" id="cd16343">
    <property type="entry name" value="LMWPTP"/>
    <property type="match status" value="1"/>
</dbReference>
<dbReference type="PANTHER" id="PTHR11717:SF7">
    <property type="entry name" value="LOW MOLECULAR WEIGHT PHOSPHOTYROSINE PROTEIN PHOSPHATASE"/>
    <property type="match status" value="1"/>
</dbReference>
<dbReference type="Proteomes" id="UP000831787">
    <property type="component" value="Chromosome"/>
</dbReference>